<reference evidence="2 3" key="1">
    <citation type="submission" date="2020-07" db="EMBL/GenBank/DDBJ databases">
        <title>Sequencing the genomes of 1000 actinobacteria strains.</title>
        <authorList>
            <person name="Klenk H.-P."/>
        </authorList>
    </citation>
    <scope>NUCLEOTIDE SEQUENCE [LARGE SCALE GENOMIC DNA]</scope>
    <source>
        <strain evidence="2 3">DSM 102047</strain>
    </source>
</reference>
<dbReference type="AlphaFoldDB" id="A0A7Y9LVU5"/>
<dbReference type="RefSeq" id="WP_179390191.1">
    <property type="nucleotide sequence ID" value="NZ_JACBYQ010000002.1"/>
</dbReference>
<comment type="caution">
    <text evidence="2">The sequence shown here is derived from an EMBL/GenBank/DDBJ whole genome shotgun (WGS) entry which is preliminary data.</text>
</comment>
<evidence type="ECO:0000313" key="3">
    <source>
        <dbReference type="Proteomes" id="UP000521748"/>
    </source>
</evidence>
<sequence>MAESKTRAAAKSRTVFGVLSGTGIAVLAGAVVAAGSLFPGAAAGKSLEAQAAQLPAGQTIANCVGPAQLLQASADGTDPQFSAASTSAKNEISALVLSNDKSVLPNSVLSSLKADSTTAPLAKISSQPSSVPSATPGAAPSLGKAAALQAKSTNSPSVLRVDPVNDQRTPASAVQLFSASDGDLRGLAGSSCQSPSNDAWLLGASTEVGRTAVLNLSNSSSTPATVNLDLYGSAGQIQNPGAKGLLVAPGTNRAIVLAGLAPGQKELAVHLRSTGGAVSAVIQQSVLRGLTPGGVENLGTVAAPNQHQVIPGVLTMAPSLASQISSQSDYADAQTTLQVAVPGAADTVVQVKVYGQSGPAALPNGGVFTAKAGAVSELALSGLPAGAYTVELSADAQITASVRSVRGSKTGEPVDLASSAAATKLADNQLITLPAGVASRLVFTAPSGKAKLSLTPVQQDGTLQAAKSLDLNGGTTVLLDPTQLAGAGVVGFLVSASGDAAYGSQLINQKGGNGLTMLAIPRSVVNQSSVPISLGY</sequence>
<gene>
    <name evidence="2" type="ORF">FHU41_002799</name>
</gene>
<proteinExistence type="predicted"/>
<dbReference type="Pfam" id="PF18986">
    <property type="entry name" value="DUF5719"/>
    <property type="match status" value="1"/>
</dbReference>
<feature type="region of interest" description="Disordered" evidence="1">
    <location>
        <begin position="123"/>
        <end position="164"/>
    </location>
</feature>
<evidence type="ECO:0008006" key="4">
    <source>
        <dbReference type="Google" id="ProtNLM"/>
    </source>
</evidence>
<evidence type="ECO:0000256" key="1">
    <source>
        <dbReference type="SAM" id="MobiDB-lite"/>
    </source>
</evidence>
<dbReference type="InterPro" id="IPR043777">
    <property type="entry name" value="DUF5719"/>
</dbReference>
<evidence type="ECO:0000313" key="2">
    <source>
        <dbReference type="EMBL" id="NYE96549.1"/>
    </source>
</evidence>
<dbReference type="EMBL" id="JACBYQ010000002">
    <property type="protein sequence ID" value="NYE96549.1"/>
    <property type="molecule type" value="Genomic_DNA"/>
</dbReference>
<keyword evidence="3" id="KW-1185">Reference proteome</keyword>
<name>A0A7Y9LVU5_9MICC</name>
<feature type="compositionally biased region" description="Polar residues" evidence="1">
    <location>
        <begin position="123"/>
        <end position="133"/>
    </location>
</feature>
<organism evidence="2 3">
    <name type="scientific">Psychromicrobium silvestre</name>
    <dbReference type="NCBI Taxonomy" id="1645614"/>
    <lineage>
        <taxon>Bacteria</taxon>
        <taxon>Bacillati</taxon>
        <taxon>Actinomycetota</taxon>
        <taxon>Actinomycetes</taxon>
        <taxon>Micrococcales</taxon>
        <taxon>Micrococcaceae</taxon>
        <taxon>Psychromicrobium</taxon>
    </lineage>
</organism>
<dbReference type="Proteomes" id="UP000521748">
    <property type="component" value="Unassembled WGS sequence"/>
</dbReference>
<accession>A0A7Y9LVU5</accession>
<protein>
    <recommendedName>
        <fullName evidence="4">Secreted protein</fullName>
    </recommendedName>
</protein>